<dbReference type="PROSITE" id="PS51257">
    <property type="entry name" value="PROKAR_LIPOPROTEIN"/>
    <property type="match status" value="1"/>
</dbReference>
<gene>
    <name evidence="2" type="primary">ynbE</name>
</gene>
<evidence type="ECO:0000313" key="2">
    <source>
        <dbReference type="EMBL" id="ABI17426.1"/>
    </source>
</evidence>
<reference evidence="2" key="1">
    <citation type="submission" date="2006-07" db="EMBL/GenBank/DDBJ databases">
        <authorList>
            <person name="Perera K."/>
            <person name="Murray A."/>
        </authorList>
    </citation>
    <scope>NUCLEOTIDE SEQUENCE</scope>
    <source>
        <strain evidence="2">59</strain>
    </source>
</reference>
<keyword evidence="2" id="KW-0449">Lipoprotein</keyword>
<sequence>MKMSIAMLSALASFIVVGCTPRIEVAAPEQPITINMNVKI</sequence>
<feature type="non-terminal residue" evidence="2">
    <location>
        <position position="40"/>
    </location>
</feature>
<dbReference type="EMBL" id="DQ860178">
    <property type="protein sequence ID" value="ABI17426.1"/>
    <property type="molecule type" value="Genomic_DNA"/>
</dbReference>
<accession>Q0GKA2</accession>
<protein>
    <submittedName>
        <fullName evidence="2">Putative outer membrane lipoprotein</fullName>
    </submittedName>
</protein>
<organism evidence="2">
    <name type="scientific">Salmonella enterica subsp. enterica serovar Brandenburg</name>
    <dbReference type="NCBI Taxonomy" id="149387"/>
    <lineage>
        <taxon>Bacteria</taxon>
        <taxon>Pseudomonadati</taxon>
        <taxon>Pseudomonadota</taxon>
        <taxon>Gammaproteobacteria</taxon>
        <taxon>Enterobacterales</taxon>
        <taxon>Enterobacteriaceae</taxon>
        <taxon>Salmonella</taxon>
    </lineage>
</organism>
<dbReference type="AlphaFoldDB" id="Q0GKA2"/>
<proteinExistence type="predicted"/>
<keyword evidence="1" id="KW-0732">Signal</keyword>
<name>Q0GKA2_SALET</name>
<feature type="chain" id="PRO_5004172689" evidence="1">
    <location>
        <begin position="19"/>
        <end position="40"/>
    </location>
</feature>
<feature type="signal peptide" evidence="1">
    <location>
        <begin position="1"/>
        <end position="18"/>
    </location>
</feature>
<evidence type="ECO:0000256" key="1">
    <source>
        <dbReference type="SAM" id="SignalP"/>
    </source>
</evidence>